<evidence type="ECO:0000313" key="1">
    <source>
        <dbReference type="EMBL" id="OBS71740.1"/>
    </source>
</evidence>
<name>A0A1A6H1P2_NEOLE</name>
<organism evidence="1 2">
    <name type="scientific">Neotoma lepida</name>
    <name type="common">Desert woodrat</name>
    <dbReference type="NCBI Taxonomy" id="56216"/>
    <lineage>
        <taxon>Eukaryota</taxon>
        <taxon>Metazoa</taxon>
        <taxon>Chordata</taxon>
        <taxon>Craniata</taxon>
        <taxon>Vertebrata</taxon>
        <taxon>Euteleostomi</taxon>
        <taxon>Mammalia</taxon>
        <taxon>Eutheria</taxon>
        <taxon>Euarchontoglires</taxon>
        <taxon>Glires</taxon>
        <taxon>Rodentia</taxon>
        <taxon>Myomorpha</taxon>
        <taxon>Muroidea</taxon>
        <taxon>Cricetidae</taxon>
        <taxon>Neotominae</taxon>
        <taxon>Neotoma</taxon>
    </lineage>
</organism>
<dbReference type="EMBL" id="LZPO01055590">
    <property type="protein sequence ID" value="OBS71740.1"/>
    <property type="molecule type" value="Genomic_DNA"/>
</dbReference>
<comment type="caution">
    <text evidence="1">The sequence shown here is derived from an EMBL/GenBank/DDBJ whole genome shotgun (WGS) entry which is preliminary data.</text>
</comment>
<evidence type="ECO:0000313" key="2">
    <source>
        <dbReference type="Proteomes" id="UP000092124"/>
    </source>
</evidence>
<feature type="non-terminal residue" evidence="1">
    <location>
        <position position="60"/>
    </location>
</feature>
<proteinExistence type="predicted"/>
<keyword evidence="2" id="KW-1185">Reference proteome</keyword>
<dbReference type="Proteomes" id="UP000092124">
    <property type="component" value="Unassembled WGS sequence"/>
</dbReference>
<sequence length="60" mass="6395">MKMHLAGKTERAKADLDWLVSWPVGGDAGNWAMQSGVCSVSPTLYPDTTATAPHGQEPLL</sequence>
<accession>A0A1A6H1P2</accession>
<protein>
    <submittedName>
        <fullName evidence="1">Uncharacterized protein</fullName>
    </submittedName>
</protein>
<gene>
    <name evidence="1" type="ORF">A6R68_13683</name>
</gene>
<reference evidence="1 2" key="1">
    <citation type="submission" date="2016-06" db="EMBL/GenBank/DDBJ databases">
        <title>The Draft Genome Sequence and Annotation of the Desert Woodrat Neotoma lepida.</title>
        <authorList>
            <person name="Campbell M."/>
            <person name="Oakeson K.F."/>
            <person name="Yandell M."/>
            <person name="Halpert J.R."/>
            <person name="Dearing D."/>
        </authorList>
    </citation>
    <scope>NUCLEOTIDE SEQUENCE [LARGE SCALE GENOMIC DNA]</scope>
    <source>
        <strain evidence="1">417</strain>
        <tissue evidence="1">Liver</tissue>
    </source>
</reference>
<dbReference type="AlphaFoldDB" id="A0A1A6H1P2"/>